<evidence type="ECO:0000313" key="1">
    <source>
        <dbReference type="EMBL" id="MGI1901047.1"/>
    </source>
</evidence>
<sequence>MKKLVLLTSCLFSLSLEAKVDMADPTAVYSSFGAEVNSEGGDMSIGIASGRHLALLESKDGFDKLKLTYANMTDGQGFYTEIGGNKDIRNVSAGYIMTFKFDALVIYPVAMLGYTNNEVIDDYDMTSTVGWYTRYKFGENFHLGLDPFYSSQYGTEYLDSLSTDLFIGYQHGRHRFRVGVNMISNDEEQYFANYKIAF</sequence>
<accession>A0ACC7RH61</accession>
<gene>
    <name evidence="1" type="ORF">REH74_026370</name>
</gene>
<reference evidence="1" key="1">
    <citation type="submission" date="2024-11" db="EMBL/GenBank/DDBJ databases">
        <title>Identification of new Vibrio campbellii strains harboring the pVA1 plasmid isolated from Penaeus vannamei postlarvae affected by outbreaks of acute hepatopancreatic necrosis disease (AHPND) in Mexico.</title>
        <authorList>
            <person name="Gomez-Gil B."/>
            <person name="Enciso-Ibarra J."/>
        </authorList>
    </citation>
    <scope>NUCLEOTIDE SEQUENCE</scope>
    <source>
        <strain evidence="1">M270204</strain>
    </source>
</reference>
<organism evidence="1 2">
    <name type="scientific">Vibrio campbellii</name>
    <dbReference type="NCBI Taxonomy" id="680"/>
    <lineage>
        <taxon>Bacteria</taxon>
        <taxon>Pseudomonadati</taxon>
        <taxon>Pseudomonadota</taxon>
        <taxon>Gammaproteobacteria</taxon>
        <taxon>Vibrionales</taxon>
        <taxon>Vibrionaceae</taxon>
        <taxon>Vibrio</taxon>
    </lineage>
</organism>
<comment type="caution">
    <text evidence="1">The sequence shown here is derived from an EMBL/GenBank/DDBJ whole genome shotgun (WGS) entry which is preliminary data.</text>
</comment>
<dbReference type="EMBL" id="JAVHXJ020000302">
    <property type="protein sequence ID" value="MGI1901047.1"/>
    <property type="molecule type" value="Genomic_DNA"/>
</dbReference>
<proteinExistence type="predicted"/>
<protein>
    <submittedName>
        <fullName evidence="1">Uncharacterized protein</fullName>
    </submittedName>
</protein>
<dbReference type="Proteomes" id="UP001354073">
    <property type="component" value="Unassembled WGS sequence"/>
</dbReference>
<name>A0ACC7RH61_9VIBR</name>
<evidence type="ECO:0000313" key="2">
    <source>
        <dbReference type="Proteomes" id="UP001354073"/>
    </source>
</evidence>